<sequence>MLNSLGLFSDLPGRYSHSLFSISSELGVLDVVSNDISLLEAILLESTDFNYFLTSPVFPISKRKIVVEDLIIKASLCGTTGNFLRILLVNGRLNILSSIIKSFNNVCLHYRNEIIAHVRTFAKMSSDQQDKLRSCLEKIVCKSIVLDLVEDRSLMGGFVVEVDCNYIDSSLRTKLFSLSLSLILKEVN</sequence>
<comment type="function">
    <text evidence="8">This protein is part of the stalk that links CF(0) to CF(1). It either transmits conformational changes from CF(0) to CF(1) or is implicated in proton conduction.</text>
</comment>
<proteinExistence type="inferred from homology"/>
<keyword evidence="10" id="KW-1185">Reference proteome</keyword>
<keyword evidence="5 8" id="KW-0472">Membrane</keyword>
<dbReference type="InterPro" id="IPR026015">
    <property type="entry name" value="ATP_synth_OSCP/delta_N_sf"/>
</dbReference>
<dbReference type="PANTHER" id="PTHR11910">
    <property type="entry name" value="ATP SYNTHASE DELTA CHAIN"/>
    <property type="match status" value="1"/>
</dbReference>
<dbReference type="GO" id="GO:0046933">
    <property type="term" value="F:proton-transporting ATP synthase activity, rotational mechanism"/>
    <property type="evidence" value="ECO:0007669"/>
    <property type="project" value="UniProtKB-UniRule"/>
</dbReference>
<dbReference type="EMBL" id="CP006604">
    <property type="protein sequence ID" value="AHA28366.1"/>
    <property type="molecule type" value="Genomic_DNA"/>
</dbReference>
<name>U6B931_9HYPH</name>
<dbReference type="STRING" id="1261131.lam_1042"/>
<evidence type="ECO:0000256" key="8">
    <source>
        <dbReference type="HAMAP-Rule" id="MF_01416"/>
    </source>
</evidence>
<evidence type="ECO:0000313" key="9">
    <source>
        <dbReference type="EMBL" id="AHA28366.1"/>
    </source>
</evidence>
<dbReference type="KEGG" id="lar:lam_1042"/>
<gene>
    <name evidence="8 9" type="primary">atpH</name>
    <name evidence="9" type="ORF">lam_1042</name>
</gene>
<dbReference type="Proteomes" id="UP000017862">
    <property type="component" value="Chromosome"/>
</dbReference>
<dbReference type="AlphaFoldDB" id="U6B931"/>
<dbReference type="Gene3D" id="1.10.520.20">
    <property type="entry name" value="N-terminal domain of the delta subunit of the F1F0-ATP synthase"/>
    <property type="match status" value="1"/>
</dbReference>
<dbReference type="HAMAP" id="MF_01416">
    <property type="entry name" value="ATP_synth_delta_bact"/>
    <property type="match status" value="1"/>
</dbReference>
<dbReference type="GO" id="GO:0005886">
    <property type="term" value="C:plasma membrane"/>
    <property type="evidence" value="ECO:0007669"/>
    <property type="project" value="UniProtKB-SubCell"/>
</dbReference>
<evidence type="ECO:0000256" key="3">
    <source>
        <dbReference type="ARBA" id="ARBA00022781"/>
    </source>
</evidence>
<dbReference type="Pfam" id="PF00213">
    <property type="entry name" value="OSCP"/>
    <property type="match status" value="1"/>
</dbReference>
<evidence type="ECO:0000256" key="2">
    <source>
        <dbReference type="ARBA" id="ARBA00022448"/>
    </source>
</evidence>
<comment type="function">
    <text evidence="8">F(1)F(0) ATP synthase produces ATP from ADP in the presence of a proton or sodium gradient. F-type ATPases consist of two structural domains, F(1) containing the extramembraneous catalytic core and F(0) containing the membrane proton channel, linked together by a central stalk and a peripheral stalk. During catalysis, ATP synthesis in the catalytic domain of F(1) is coupled via a rotary mechanism of the central stalk subunits to proton translocation.</text>
</comment>
<dbReference type="GO" id="GO:0045259">
    <property type="term" value="C:proton-transporting ATP synthase complex"/>
    <property type="evidence" value="ECO:0007669"/>
    <property type="project" value="UniProtKB-KW"/>
</dbReference>
<evidence type="ECO:0000256" key="5">
    <source>
        <dbReference type="ARBA" id="ARBA00023136"/>
    </source>
</evidence>
<evidence type="ECO:0000256" key="1">
    <source>
        <dbReference type="ARBA" id="ARBA00004370"/>
    </source>
</evidence>
<dbReference type="eggNOG" id="COG0712">
    <property type="taxonomic scope" value="Bacteria"/>
</dbReference>
<comment type="similarity">
    <text evidence="8">Belongs to the ATPase delta chain family.</text>
</comment>
<evidence type="ECO:0000256" key="6">
    <source>
        <dbReference type="ARBA" id="ARBA00023196"/>
    </source>
</evidence>
<dbReference type="RefSeq" id="WP_007556608.1">
    <property type="nucleotide sequence ID" value="NC_022793.1"/>
</dbReference>
<organism evidence="9 10">
    <name type="scientific">Candidatus Liberibacter americanus str. Sao Paulo</name>
    <dbReference type="NCBI Taxonomy" id="1261131"/>
    <lineage>
        <taxon>Bacteria</taxon>
        <taxon>Pseudomonadati</taxon>
        <taxon>Pseudomonadota</taxon>
        <taxon>Alphaproteobacteria</taxon>
        <taxon>Hyphomicrobiales</taxon>
        <taxon>Rhizobiaceae</taxon>
        <taxon>Liberibacter</taxon>
    </lineage>
</organism>
<dbReference type="PATRIC" id="fig|1261131.3.peg.998"/>
<dbReference type="SUPFAM" id="SSF47928">
    <property type="entry name" value="N-terminal domain of the delta subunit of the F1F0-ATP synthase"/>
    <property type="match status" value="1"/>
</dbReference>
<dbReference type="InterPro" id="IPR000711">
    <property type="entry name" value="ATPase_OSCP/dsu"/>
</dbReference>
<keyword evidence="3 8" id="KW-0375">Hydrogen ion transport</keyword>
<keyword evidence="8" id="KW-1003">Cell membrane</keyword>
<keyword evidence="2 8" id="KW-0813">Transport</keyword>
<evidence type="ECO:0000313" key="10">
    <source>
        <dbReference type="Proteomes" id="UP000017862"/>
    </source>
</evidence>
<keyword evidence="7 8" id="KW-0066">ATP synthesis</keyword>
<evidence type="ECO:0000256" key="7">
    <source>
        <dbReference type="ARBA" id="ARBA00023310"/>
    </source>
</evidence>
<protein>
    <recommendedName>
        <fullName evidence="8">ATP synthase subunit delta</fullName>
    </recommendedName>
    <alternativeName>
        <fullName evidence="8">ATP synthase F(1) sector subunit delta</fullName>
    </alternativeName>
    <alternativeName>
        <fullName evidence="8">F-type ATPase subunit delta</fullName>
        <shortName evidence="8">F-ATPase subunit delta</shortName>
    </alternativeName>
</protein>
<keyword evidence="4 8" id="KW-0406">Ion transport</keyword>
<keyword evidence="6 8" id="KW-0139">CF(1)</keyword>
<dbReference type="PRINTS" id="PR00125">
    <property type="entry name" value="ATPASEDELTA"/>
</dbReference>
<evidence type="ECO:0000256" key="4">
    <source>
        <dbReference type="ARBA" id="ARBA00023065"/>
    </source>
</evidence>
<dbReference type="NCBIfam" id="TIGR01145">
    <property type="entry name" value="ATP_synt_delta"/>
    <property type="match status" value="1"/>
</dbReference>
<reference evidence="9 10" key="1">
    <citation type="journal article" date="2014" name="Mol. Plant Microbe Interact.">
        <title>The complete genome sequence of Candidatus Liberibacter americanus, associated with citrus Huanglongbing.</title>
        <authorList>
            <person name="Wulff N.A."/>
            <person name="Zhang S."/>
            <person name="Setubal J.C."/>
            <person name="Almeida N.F."/>
            <person name="Martins E.C."/>
            <person name="Harakava R."/>
            <person name="Kumar D."/>
            <person name="Rangel L.T."/>
            <person name="Foissac X."/>
            <person name="Bove J."/>
            <person name="Gabriel D.W."/>
        </authorList>
    </citation>
    <scope>NUCLEOTIDE SEQUENCE [LARGE SCALE GENOMIC DNA]</scope>
    <source>
        <strain evidence="9 10">Sao Paulo</strain>
    </source>
</reference>
<dbReference type="HOGENOM" id="CLU_085114_0_1_5"/>
<accession>U6B931</accession>
<comment type="subcellular location">
    <subcellularLocation>
        <location evidence="8">Cell membrane</location>
        <topology evidence="8">Peripheral membrane protein</topology>
    </subcellularLocation>
    <subcellularLocation>
        <location evidence="1">Membrane</location>
    </subcellularLocation>
</comment>